<dbReference type="Pfam" id="PF17827">
    <property type="entry name" value="PrmC_N"/>
    <property type="match status" value="1"/>
</dbReference>
<keyword evidence="1 5" id="KW-0489">Methyltransferase</keyword>
<feature type="binding site" evidence="5">
    <location>
        <position position="188"/>
    </location>
    <ligand>
        <name>S-adenosyl-L-methionine</name>
        <dbReference type="ChEBI" id="CHEBI:59789"/>
    </ligand>
</feature>
<dbReference type="InterPro" id="IPR029063">
    <property type="entry name" value="SAM-dependent_MTases_sf"/>
</dbReference>
<evidence type="ECO:0000259" key="6">
    <source>
        <dbReference type="Pfam" id="PF05175"/>
    </source>
</evidence>
<evidence type="ECO:0000256" key="3">
    <source>
        <dbReference type="ARBA" id="ARBA00022691"/>
    </source>
</evidence>
<dbReference type="PANTHER" id="PTHR18895:SF74">
    <property type="entry name" value="MTRF1L RELEASE FACTOR GLUTAMINE METHYLTRANSFERASE"/>
    <property type="match status" value="1"/>
</dbReference>
<feature type="binding site" evidence="5">
    <location>
        <position position="146"/>
    </location>
    <ligand>
        <name>S-adenosyl-L-methionine</name>
        <dbReference type="ChEBI" id="CHEBI:59789"/>
    </ligand>
</feature>
<dbReference type="AlphaFoldDB" id="R5LF26"/>
<dbReference type="GO" id="GO:0032259">
    <property type="term" value="P:methylation"/>
    <property type="evidence" value="ECO:0007669"/>
    <property type="project" value="UniProtKB-KW"/>
</dbReference>
<proteinExistence type="inferred from homology"/>
<dbReference type="PANTHER" id="PTHR18895">
    <property type="entry name" value="HEMK METHYLTRANSFERASE"/>
    <property type="match status" value="1"/>
</dbReference>
<dbReference type="GO" id="GO:0102559">
    <property type="term" value="F:peptide chain release factor N(5)-glutamine methyltransferase activity"/>
    <property type="evidence" value="ECO:0007669"/>
    <property type="project" value="UniProtKB-EC"/>
</dbReference>
<comment type="caution">
    <text evidence="5">Lacks conserved residue(s) required for the propagation of feature annotation.</text>
</comment>
<name>R5LF26_9FIRM</name>
<accession>R5LF26</accession>
<evidence type="ECO:0000256" key="5">
    <source>
        <dbReference type="HAMAP-Rule" id="MF_02126"/>
    </source>
</evidence>
<protein>
    <recommendedName>
        <fullName evidence="5">Release factor glutamine methyltransferase</fullName>
        <shortName evidence="5">RF MTase</shortName>
        <ecNumber evidence="5">2.1.1.297</ecNumber>
    </recommendedName>
    <alternativeName>
        <fullName evidence="5">N5-glutamine methyltransferase PrmC</fullName>
    </alternativeName>
    <alternativeName>
        <fullName evidence="5">Protein-(glutamine-N5) MTase PrmC</fullName>
    </alternativeName>
    <alternativeName>
        <fullName evidence="5">Protein-glutamine N-methyltransferase PrmC</fullName>
    </alternativeName>
</protein>
<dbReference type="Gene3D" id="3.40.50.150">
    <property type="entry name" value="Vaccinia Virus protein VP39"/>
    <property type="match status" value="1"/>
</dbReference>
<feature type="binding site" evidence="5">
    <location>
        <begin position="188"/>
        <end position="191"/>
    </location>
    <ligand>
        <name>substrate</name>
    </ligand>
</feature>
<evidence type="ECO:0000256" key="4">
    <source>
        <dbReference type="ARBA" id="ARBA00048391"/>
    </source>
</evidence>
<evidence type="ECO:0000313" key="8">
    <source>
        <dbReference type="EMBL" id="CCY76049.1"/>
    </source>
</evidence>
<dbReference type="EMBL" id="CAYU010000020">
    <property type="protein sequence ID" value="CCY76049.1"/>
    <property type="molecule type" value="Genomic_DNA"/>
</dbReference>
<dbReference type="HAMAP" id="MF_02126">
    <property type="entry name" value="RF_methyltr_PrmC"/>
    <property type="match status" value="1"/>
</dbReference>
<dbReference type="InterPro" id="IPR004556">
    <property type="entry name" value="HemK-like"/>
</dbReference>
<keyword evidence="3 5" id="KW-0949">S-adenosyl-L-methionine</keyword>
<dbReference type="EC" id="2.1.1.297" evidence="5"/>
<dbReference type="InterPro" id="IPR019874">
    <property type="entry name" value="RF_methyltr_PrmC"/>
</dbReference>
<reference evidence="8" key="1">
    <citation type="submission" date="2012-11" db="EMBL/GenBank/DDBJ databases">
        <title>Dependencies among metagenomic species, viruses, plasmids and units of genetic variation.</title>
        <authorList>
            <person name="Nielsen H.B."/>
            <person name="Almeida M."/>
            <person name="Juncker A.S."/>
            <person name="Rasmussen S."/>
            <person name="Li J."/>
            <person name="Sunagawa S."/>
            <person name="Plichta D."/>
            <person name="Gautier L."/>
            <person name="Le Chatelier E."/>
            <person name="Peletier E."/>
            <person name="Bonde I."/>
            <person name="Nielsen T."/>
            <person name="Manichanh C."/>
            <person name="Arumugam M."/>
            <person name="Batto J."/>
            <person name="Santos M.B.Q.D."/>
            <person name="Blom N."/>
            <person name="Borruel N."/>
            <person name="Burgdorf K.S."/>
            <person name="Boumezbeur F."/>
            <person name="Casellas F."/>
            <person name="Dore J."/>
            <person name="Guarner F."/>
            <person name="Hansen T."/>
            <person name="Hildebrand F."/>
            <person name="Kaas R.S."/>
            <person name="Kennedy S."/>
            <person name="Kristiansen K."/>
            <person name="Kultima J.R."/>
            <person name="Leonard P."/>
            <person name="Levenez F."/>
            <person name="Lund O."/>
            <person name="Moumen B."/>
            <person name="Le Paslier D."/>
            <person name="Pons N."/>
            <person name="Pedersen O."/>
            <person name="Prifti E."/>
            <person name="Qin J."/>
            <person name="Raes J."/>
            <person name="Tap J."/>
            <person name="Tims S."/>
            <person name="Ussery D.W."/>
            <person name="Yamada T."/>
            <person name="MetaHit consortium"/>
            <person name="Renault P."/>
            <person name="Sicheritz-Ponten T."/>
            <person name="Bork P."/>
            <person name="Wang J."/>
            <person name="Brunak S."/>
            <person name="Ehrlich S.D."/>
        </authorList>
    </citation>
    <scope>NUCLEOTIDE SEQUENCE [LARGE SCALE GENOMIC DNA]</scope>
</reference>
<comment type="catalytic activity">
    <reaction evidence="4 5">
        <text>L-glutaminyl-[peptide chain release factor] + S-adenosyl-L-methionine = N(5)-methyl-L-glutaminyl-[peptide chain release factor] + S-adenosyl-L-homocysteine + H(+)</text>
        <dbReference type="Rhea" id="RHEA:42896"/>
        <dbReference type="Rhea" id="RHEA-COMP:10271"/>
        <dbReference type="Rhea" id="RHEA-COMP:10272"/>
        <dbReference type="ChEBI" id="CHEBI:15378"/>
        <dbReference type="ChEBI" id="CHEBI:30011"/>
        <dbReference type="ChEBI" id="CHEBI:57856"/>
        <dbReference type="ChEBI" id="CHEBI:59789"/>
        <dbReference type="ChEBI" id="CHEBI:61891"/>
        <dbReference type="EC" id="2.1.1.297"/>
    </reaction>
</comment>
<evidence type="ECO:0000313" key="9">
    <source>
        <dbReference type="Proteomes" id="UP000018300"/>
    </source>
</evidence>
<gene>
    <name evidence="5" type="primary">prmC</name>
    <name evidence="8" type="ORF">BN569_01885</name>
</gene>
<dbReference type="PROSITE" id="PS00092">
    <property type="entry name" value="N6_MTASE"/>
    <property type="match status" value="1"/>
</dbReference>
<evidence type="ECO:0000256" key="2">
    <source>
        <dbReference type="ARBA" id="ARBA00022679"/>
    </source>
</evidence>
<evidence type="ECO:0000259" key="7">
    <source>
        <dbReference type="Pfam" id="PF17827"/>
    </source>
</evidence>
<evidence type="ECO:0000256" key="1">
    <source>
        <dbReference type="ARBA" id="ARBA00022603"/>
    </source>
</evidence>
<dbReference type="Pfam" id="PF05175">
    <property type="entry name" value="MTS"/>
    <property type="match status" value="1"/>
</dbReference>
<dbReference type="InterPro" id="IPR002052">
    <property type="entry name" value="DNA_methylase_N6_adenine_CS"/>
</dbReference>
<keyword evidence="2 5" id="KW-0808">Transferase</keyword>
<dbReference type="NCBIfam" id="TIGR00536">
    <property type="entry name" value="hemK_fam"/>
    <property type="match status" value="1"/>
</dbReference>
<organism evidence="8 9">
    <name type="scientific">Eshraghiella crossota CAG:259</name>
    <dbReference type="NCBI Taxonomy" id="1263062"/>
    <lineage>
        <taxon>Bacteria</taxon>
        <taxon>Bacillati</taxon>
        <taxon>Bacillota</taxon>
        <taxon>Clostridia</taxon>
        <taxon>Lachnospirales</taxon>
        <taxon>Lachnospiraceae</taxon>
        <taxon>Eshraghiella</taxon>
    </lineage>
</organism>
<dbReference type="InterPro" id="IPR040758">
    <property type="entry name" value="PrmC_N"/>
</dbReference>
<dbReference type="InterPro" id="IPR050320">
    <property type="entry name" value="N5-glutamine_MTase"/>
</dbReference>
<comment type="function">
    <text evidence="5">Methylates the class 1 translation termination release factors RF1/PrfA and RF2/PrfB on the glutamine residue of the universally conserved GGQ motif.</text>
</comment>
<comment type="caution">
    <text evidence="8">The sequence shown here is derived from an EMBL/GenBank/DDBJ whole genome shotgun (WGS) entry which is preliminary data.</text>
</comment>
<sequence>MTKVVKMTNREILENATKRLDKAGIAEAGNDAWLLFSEAFGMTRTDYLIDKNAECNAGHIPFFDSCIEKRLAHIPVQYILGKAYFMGYEFEVNNNVLIPRFDTEVLVSEVLKYTQDDFKILDMCTGSGCIAISLSLLSGAEVTGVDISEKALAVADYNKVINKADKVTFVKSNMFENIDGTFNLIVSNPPYIPTKDIFELEHEVKNEEPMLALDGHDDGLFFYRILAEESAKYLRPNGGIFMEIGYNQAEDVRNLLIKNNFTDISVIKDLAGLDRVVCGWRK</sequence>
<dbReference type="Gene3D" id="1.10.8.10">
    <property type="entry name" value="DNA helicase RuvA subunit, C-terminal domain"/>
    <property type="match status" value="1"/>
</dbReference>
<dbReference type="SUPFAM" id="SSF53335">
    <property type="entry name" value="S-adenosyl-L-methionine-dependent methyltransferases"/>
    <property type="match status" value="1"/>
</dbReference>
<comment type="similarity">
    <text evidence="5">Belongs to the protein N5-glutamine methyltransferase family. PrmC subfamily.</text>
</comment>
<dbReference type="InterPro" id="IPR007848">
    <property type="entry name" value="Small_mtfrase_dom"/>
</dbReference>
<feature type="domain" description="Methyltransferase small" evidence="6">
    <location>
        <begin position="103"/>
        <end position="194"/>
    </location>
</feature>
<dbReference type="GO" id="GO:0003676">
    <property type="term" value="F:nucleic acid binding"/>
    <property type="evidence" value="ECO:0007669"/>
    <property type="project" value="InterPro"/>
</dbReference>
<feature type="domain" description="Release factor glutamine methyltransferase N-terminal" evidence="7">
    <location>
        <begin position="11"/>
        <end position="81"/>
    </location>
</feature>
<dbReference type="NCBIfam" id="TIGR03534">
    <property type="entry name" value="RF_mod_PrmC"/>
    <property type="match status" value="1"/>
</dbReference>
<dbReference type="Proteomes" id="UP000018300">
    <property type="component" value="Unassembled WGS sequence"/>
</dbReference>
<dbReference type="CDD" id="cd02440">
    <property type="entry name" value="AdoMet_MTases"/>
    <property type="match status" value="1"/>
</dbReference>